<proteinExistence type="predicted"/>
<dbReference type="OrthoDB" id="1634477at2"/>
<evidence type="ECO:0000256" key="3">
    <source>
        <dbReference type="ARBA" id="ARBA00022777"/>
    </source>
</evidence>
<sequence>MEKSCIGKDLAIANLVKLLRIQKHDYLNQLQVIQGMLQLNKADRALGYIKEVTREIQRTGTVMRLADPVLVALLLSYVRQAMEKEIKTTVMAETDMRQPGIPSDALYQLVEVTWNSFIRMLAEGTESKSLSLSIKEDDKNYVFDYCLSFSGLSLAMVKEGIDPVKSLVSSTGCDFSVEIKGESCRITVELPRKPG</sequence>
<gene>
    <name evidence="5" type="ORF">KKC1_24730</name>
</gene>
<reference evidence="6" key="1">
    <citation type="journal article" date="2017" name="Appl. Environ. Microbiol.">
        <title>Genomic analysis of Calderihabitans maritimus KKC1, a thermophilic hydrogenogenic carboxydotrophic bacterium isolated from marine sediment.</title>
        <authorList>
            <person name="Omae K."/>
            <person name="Yoneda Y."/>
            <person name="Fukuyama Y."/>
            <person name="Yoshida T."/>
            <person name="Sako Y."/>
        </authorList>
    </citation>
    <scope>NUCLEOTIDE SEQUENCE [LARGE SCALE GENOMIC DNA]</scope>
    <source>
        <strain evidence="6">KKC1</strain>
    </source>
</reference>
<keyword evidence="2" id="KW-0808">Transferase</keyword>
<dbReference type="GO" id="GO:0000155">
    <property type="term" value="F:phosphorelay sensor kinase activity"/>
    <property type="evidence" value="ECO:0007669"/>
    <property type="project" value="InterPro"/>
</dbReference>
<protein>
    <submittedName>
        <fullName evidence="5">Signal transduction histidine kinase regulating citrate/malate metabolism</fullName>
    </submittedName>
</protein>
<dbReference type="EMBL" id="BDGJ01000126">
    <property type="protein sequence ID" value="GAW93336.1"/>
    <property type="molecule type" value="Genomic_DNA"/>
</dbReference>
<organism evidence="5 6">
    <name type="scientific">Calderihabitans maritimus</name>
    <dbReference type="NCBI Taxonomy" id="1246530"/>
    <lineage>
        <taxon>Bacteria</taxon>
        <taxon>Bacillati</taxon>
        <taxon>Bacillota</taxon>
        <taxon>Clostridia</taxon>
        <taxon>Neomoorellales</taxon>
        <taxon>Calderihabitantaceae</taxon>
        <taxon>Calderihabitans</taxon>
    </lineage>
</organism>
<dbReference type="AlphaFoldDB" id="A0A1Z5HUX6"/>
<evidence type="ECO:0000259" key="4">
    <source>
        <dbReference type="Pfam" id="PF14689"/>
    </source>
</evidence>
<evidence type="ECO:0000256" key="1">
    <source>
        <dbReference type="ARBA" id="ARBA00022553"/>
    </source>
</evidence>
<evidence type="ECO:0000256" key="2">
    <source>
        <dbReference type="ARBA" id="ARBA00022679"/>
    </source>
</evidence>
<dbReference type="SUPFAM" id="SSF55890">
    <property type="entry name" value="Sporulation response regulatory protein Spo0B"/>
    <property type="match status" value="1"/>
</dbReference>
<dbReference type="Pfam" id="PF14689">
    <property type="entry name" value="SPOB_a"/>
    <property type="match status" value="1"/>
</dbReference>
<dbReference type="Gene3D" id="1.10.287.130">
    <property type="match status" value="1"/>
</dbReference>
<evidence type="ECO:0000313" key="6">
    <source>
        <dbReference type="Proteomes" id="UP000197032"/>
    </source>
</evidence>
<name>A0A1Z5HUX6_9FIRM</name>
<accession>A0A1Z5HUX6</accession>
<keyword evidence="6" id="KW-1185">Reference proteome</keyword>
<dbReference type="InterPro" id="IPR039506">
    <property type="entry name" value="SPOB_a"/>
</dbReference>
<dbReference type="RefSeq" id="WP_088554497.1">
    <property type="nucleotide sequence ID" value="NZ_BDGJ01000126.1"/>
</dbReference>
<dbReference type="Proteomes" id="UP000197032">
    <property type="component" value="Unassembled WGS sequence"/>
</dbReference>
<feature type="domain" description="SpoOB alpha-helical" evidence="4">
    <location>
        <begin position="12"/>
        <end position="64"/>
    </location>
</feature>
<keyword evidence="3 5" id="KW-0418">Kinase</keyword>
<keyword evidence="1" id="KW-0597">Phosphoprotein</keyword>
<comment type="caution">
    <text evidence="5">The sequence shown here is derived from an EMBL/GenBank/DDBJ whole genome shotgun (WGS) entry which is preliminary data.</text>
</comment>
<dbReference type="InterPro" id="IPR016120">
    <property type="entry name" value="Sig_transdc_His_kin_SpoOB"/>
</dbReference>
<evidence type="ECO:0000313" key="5">
    <source>
        <dbReference type="EMBL" id="GAW93336.1"/>
    </source>
</evidence>